<dbReference type="GO" id="GO:0003677">
    <property type="term" value="F:DNA binding"/>
    <property type="evidence" value="ECO:0007669"/>
    <property type="project" value="InterPro"/>
</dbReference>
<dbReference type="PANTHER" id="PTHR30015:SF6">
    <property type="entry name" value="SLL1429 PROTEIN"/>
    <property type="match status" value="1"/>
</dbReference>
<dbReference type="AlphaFoldDB" id="A0A223EC35"/>
<sequence length="85" mass="9640">MVQAKRYGKDKKVGVDAINEVVGAAGYYNATKKIVITNRYYTDAAKITGKRNGVTLLDRDDLVRMLNQYNDAQIRFSKQKEPIDI</sequence>
<gene>
    <name evidence="2" type="ORF">BS1321_01840</name>
</gene>
<protein>
    <recommendedName>
        <fullName evidence="1">Restriction endonuclease type IV Mrr domain-containing protein</fullName>
    </recommendedName>
</protein>
<dbReference type="InterPro" id="IPR011335">
    <property type="entry name" value="Restrct_endonuc-II-like"/>
</dbReference>
<dbReference type="Proteomes" id="UP000214618">
    <property type="component" value="Chromosome"/>
</dbReference>
<evidence type="ECO:0000313" key="3">
    <source>
        <dbReference type="Proteomes" id="UP000214618"/>
    </source>
</evidence>
<evidence type="ECO:0000259" key="1">
    <source>
        <dbReference type="Pfam" id="PF04471"/>
    </source>
</evidence>
<dbReference type="SUPFAM" id="SSF52980">
    <property type="entry name" value="Restriction endonuclease-like"/>
    <property type="match status" value="1"/>
</dbReference>
<dbReference type="GO" id="GO:0015666">
    <property type="term" value="F:restriction endodeoxyribonuclease activity"/>
    <property type="evidence" value="ECO:0007669"/>
    <property type="project" value="TreeGrafter"/>
</dbReference>
<name>A0A223EC35_9BACI</name>
<proteinExistence type="predicted"/>
<dbReference type="InterPro" id="IPR007560">
    <property type="entry name" value="Restrct_endonuc_IV_Mrr"/>
</dbReference>
<dbReference type="Pfam" id="PF04471">
    <property type="entry name" value="Mrr_cat"/>
    <property type="match status" value="1"/>
</dbReference>
<accession>A0A223EC35</accession>
<feature type="domain" description="Restriction endonuclease type IV Mrr" evidence="1">
    <location>
        <begin position="1"/>
        <end position="66"/>
    </location>
</feature>
<dbReference type="GO" id="GO:0009307">
    <property type="term" value="P:DNA restriction-modification system"/>
    <property type="evidence" value="ECO:0007669"/>
    <property type="project" value="InterPro"/>
</dbReference>
<dbReference type="InterPro" id="IPR052906">
    <property type="entry name" value="Type_IV_Methyl-Rstrct_Enzyme"/>
</dbReference>
<dbReference type="EMBL" id="CP017704">
    <property type="protein sequence ID" value="ASS92827.1"/>
    <property type="molecule type" value="Genomic_DNA"/>
</dbReference>
<organism evidence="2 3">
    <name type="scientific">Peribacillus simplex NBRC 15720 = DSM 1321</name>
    <dbReference type="NCBI Taxonomy" id="1349754"/>
    <lineage>
        <taxon>Bacteria</taxon>
        <taxon>Bacillati</taxon>
        <taxon>Bacillota</taxon>
        <taxon>Bacilli</taxon>
        <taxon>Bacillales</taxon>
        <taxon>Bacillaceae</taxon>
        <taxon>Peribacillus</taxon>
    </lineage>
</organism>
<dbReference type="Gene3D" id="3.40.1350.10">
    <property type="match status" value="1"/>
</dbReference>
<evidence type="ECO:0000313" key="2">
    <source>
        <dbReference type="EMBL" id="ASS92827.1"/>
    </source>
</evidence>
<dbReference type="InterPro" id="IPR011856">
    <property type="entry name" value="tRNA_endonuc-like_dom_sf"/>
</dbReference>
<dbReference type="PANTHER" id="PTHR30015">
    <property type="entry name" value="MRR RESTRICTION SYSTEM PROTEIN"/>
    <property type="match status" value="1"/>
</dbReference>
<reference evidence="2 3" key="1">
    <citation type="submission" date="2016-10" db="EMBL/GenBank/DDBJ databases">
        <title>The whole genome sequencing and assembly of Bacillus simplex DSM 1321 strain.</title>
        <authorList>
            <person name="Park M.-K."/>
            <person name="Lee Y.-J."/>
            <person name="Yi H."/>
            <person name="Bahn Y.-S."/>
            <person name="Kim J.F."/>
            <person name="Lee D.-W."/>
        </authorList>
    </citation>
    <scope>NUCLEOTIDE SEQUENCE [LARGE SCALE GENOMIC DNA]</scope>
    <source>
        <strain evidence="2 3">DSM 1321</strain>
    </source>
</reference>